<protein>
    <submittedName>
        <fullName evidence="2">Uncharacterized protein</fullName>
    </submittedName>
</protein>
<keyword evidence="1" id="KW-0472">Membrane</keyword>
<keyword evidence="1" id="KW-0812">Transmembrane</keyword>
<gene>
    <name evidence="2" type="ORF">S03H2_15726</name>
</gene>
<reference evidence="2" key="1">
    <citation type="journal article" date="2014" name="Front. Microbiol.">
        <title>High frequency of phylogenetically diverse reductive dehalogenase-homologous genes in deep subseafloor sedimentary metagenomes.</title>
        <authorList>
            <person name="Kawai M."/>
            <person name="Futagami T."/>
            <person name="Toyoda A."/>
            <person name="Takaki Y."/>
            <person name="Nishi S."/>
            <person name="Hori S."/>
            <person name="Arai W."/>
            <person name="Tsubouchi T."/>
            <person name="Morono Y."/>
            <person name="Uchiyama I."/>
            <person name="Ito T."/>
            <person name="Fujiyama A."/>
            <person name="Inagaki F."/>
            <person name="Takami H."/>
        </authorList>
    </citation>
    <scope>NUCLEOTIDE SEQUENCE</scope>
    <source>
        <strain evidence="2">Expedition CK06-06</strain>
    </source>
</reference>
<dbReference type="PROSITE" id="PS51257">
    <property type="entry name" value="PROKAR_LIPOPROTEIN"/>
    <property type="match status" value="1"/>
</dbReference>
<sequence>MKGKRKLYYVISFLVLILVFVFGLSCSVNSEEIKESENLEVNKPEIVNIAYLVVGIIVNGIVWKSSKAEGEYCIATASGYYDLE</sequence>
<proteinExistence type="predicted"/>
<evidence type="ECO:0000256" key="1">
    <source>
        <dbReference type="SAM" id="Phobius"/>
    </source>
</evidence>
<keyword evidence="1" id="KW-1133">Transmembrane helix</keyword>
<organism evidence="2">
    <name type="scientific">marine sediment metagenome</name>
    <dbReference type="NCBI Taxonomy" id="412755"/>
    <lineage>
        <taxon>unclassified sequences</taxon>
        <taxon>metagenomes</taxon>
        <taxon>ecological metagenomes</taxon>
    </lineage>
</organism>
<dbReference type="AlphaFoldDB" id="X1ES88"/>
<name>X1ES88_9ZZZZ</name>
<comment type="caution">
    <text evidence="2">The sequence shown here is derived from an EMBL/GenBank/DDBJ whole genome shotgun (WGS) entry which is preliminary data.</text>
</comment>
<dbReference type="EMBL" id="BARU01008003">
    <property type="protein sequence ID" value="GAH35442.1"/>
    <property type="molecule type" value="Genomic_DNA"/>
</dbReference>
<accession>X1ES88</accession>
<feature type="transmembrane region" description="Helical" evidence="1">
    <location>
        <begin position="46"/>
        <end position="63"/>
    </location>
</feature>
<evidence type="ECO:0000313" key="2">
    <source>
        <dbReference type="EMBL" id="GAH35442.1"/>
    </source>
</evidence>